<dbReference type="Proteomes" id="UP000240509">
    <property type="component" value="Unassembled WGS sequence"/>
</dbReference>
<evidence type="ECO:0000313" key="2">
    <source>
        <dbReference type="EMBL" id="PTL38053.1"/>
    </source>
</evidence>
<comment type="caution">
    <text evidence="2">The sequence shown here is derived from an EMBL/GenBank/DDBJ whole genome shotgun (WGS) entry which is preliminary data.</text>
</comment>
<sequence>MEWYIKVLQNFGDFQSRARRKEYWMFVLVNFLILMVLSILETLIGLPTVISSLYSLVVLIPGIAVAVRRMHDTNKSGWWVLILLLPFIGWIIFLIFAIQDSEAGANRFGPNPKEQPAA</sequence>
<keyword evidence="3" id="KW-1185">Reference proteome</keyword>
<keyword evidence="1" id="KW-1133">Transmembrane helix</keyword>
<keyword evidence="1" id="KW-0472">Membrane</keyword>
<dbReference type="InterPro" id="IPR008523">
    <property type="entry name" value="DUF805"/>
</dbReference>
<feature type="transmembrane region" description="Helical" evidence="1">
    <location>
        <begin position="23"/>
        <end position="40"/>
    </location>
</feature>
<dbReference type="GO" id="GO:0005886">
    <property type="term" value="C:plasma membrane"/>
    <property type="evidence" value="ECO:0007669"/>
    <property type="project" value="TreeGrafter"/>
</dbReference>
<name>A0A2T4U3R6_9BACI</name>
<feature type="transmembrane region" description="Helical" evidence="1">
    <location>
        <begin position="46"/>
        <end position="66"/>
    </location>
</feature>
<dbReference type="EMBL" id="PZJJ01000025">
    <property type="protein sequence ID" value="PTL38053.1"/>
    <property type="molecule type" value="Genomic_DNA"/>
</dbReference>
<dbReference type="RefSeq" id="WP_107585699.1">
    <property type="nucleotide sequence ID" value="NZ_PZJJ01000025.1"/>
</dbReference>
<protein>
    <submittedName>
        <fullName evidence="2">DUF805 domain-containing protein</fullName>
    </submittedName>
</protein>
<evidence type="ECO:0000313" key="3">
    <source>
        <dbReference type="Proteomes" id="UP000240509"/>
    </source>
</evidence>
<evidence type="ECO:0000256" key="1">
    <source>
        <dbReference type="SAM" id="Phobius"/>
    </source>
</evidence>
<dbReference type="PANTHER" id="PTHR34980">
    <property type="entry name" value="INNER MEMBRANE PROTEIN-RELATED-RELATED"/>
    <property type="match status" value="1"/>
</dbReference>
<dbReference type="AlphaFoldDB" id="A0A2T4U3R6"/>
<gene>
    <name evidence="2" type="ORF">C6Y45_13190</name>
</gene>
<organism evidence="2 3">
    <name type="scientific">Alkalicoccus saliphilus</name>
    <dbReference type="NCBI Taxonomy" id="200989"/>
    <lineage>
        <taxon>Bacteria</taxon>
        <taxon>Bacillati</taxon>
        <taxon>Bacillota</taxon>
        <taxon>Bacilli</taxon>
        <taxon>Bacillales</taxon>
        <taxon>Bacillaceae</taxon>
        <taxon>Alkalicoccus</taxon>
    </lineage>
</organism>
<keyword evidence="1" id="KW-0812">Transmembrane</keyword>
<accession>A0A2T4U3R6</accession>
<dbReference type="Pfam" id="PF05656">
    <property type="entry name" value="DUF805"/>
    <property type="match status" value="1"/>
</dbReference>
<proteinExistence type="predicted"/>
<feature type="transmembrane region" description="Helical" evidence="1">
    <location>
        <begin position="78"/>
        <end position="98"/>
    </location>
</feature>
<dbReference type="OrthoDB" id="9812349at2"/>
<reference evidence="2 3" key="1">
    <citation type="submission" date="2018-03" db="EMBL/GenBank/DDBJ databases">
        <title>Alkalicoccus saliphilus sp. nov., isolated from a mineral pool.</title>
        <authorList>
            <person name="Zhao B."/>
        </authorList>
    </citation>
    <scope>NUCLEOTIDE SEQUENCE [LARGE SCALE GENOMIC DNA]</scope>
    <source>
        <strain evidence="2 3">6AG</strain>
    </source>
</reference>
<dbReference type="PANTHER" id="PTHR34980:SF2">
    <property type="entry name" value="INNER MEMBRANE PROTEIN YHAH-RELATED"/>
    <property type="match status" value="1"/>
</dbReference>